<dbReference type="GO" id="GO:0008270">
    <property type="term" value="F:zinc ion binding"/>
    <property type="evidence" value="ECO:0007669"/>
    <property type="project" value="UniProtKB-KW"/>
</dbReference>
<evidence type="ECO:0000313" key="11">
    <source>
        <dbReference type="EMBL" id="CAB4220000.1"/>
    </source>
</evidence>
<dbReference type="EMBL" id="LR796991">
    <property type="protein sequence ID" value="CAB4180583.1"/>
    <property type="molecule type" value="Genomic_DNA"/>
</dbReference>
<protein>
    <recommendedName>
        <fullName evidence="2">C2H2-type domain-containing protein</fullName>
    </recommendedName>
</protein>
<dbReference type="EMBL" id="LR798432">
    <property type="protein sequence ID" value="CAB5231076.1"/>
    <property type="molecule type" value="Genomic_DNA"/>
</dbReference>
<evidence type="ECO:0000256" key="1">
    <source>
        <dbReference type="PROSITE-ProRule" id="PRU00042"/>
    </source>
</evidence>
<evidence type="ECO:0000313" key="8">
    <source>
        <dbReference type="EMBL" id="CAB4190676.1"/>
    </source>
</evidence>
<accession>A0A6J5MTC5</accession>
<gene>
    <name evidence="6" type="ORF">UFOVP1036_56</name>
    <name evidence="7" type="ORF">UFOVP1132_11</name>
    <name evidence="8" type="ORF">UFOVP1190_88</name>
    <name evidence="9" type="ORF">UFOVP1248_40</name>
    <name evidence="10" type="ORF">UFOVP1493_47</name>
    <name evidence="12" type="ORF">UFOVP1584_17</name>
    <name evidence="11" type="ORF">UFOVP1635_48</name>
    <name evidence="3" type="ORF">UFOVP521_91</name>
    <name evidence="4" type="ORF">UFOVP856_63</name>
    <name evidence="5" type="ORF">UFOVP967_25</name>
</gene>
<dbReference type="EMBL" id="LR797088">
    <property type="protein sequence ID" value="CAB4186091.1"/>
    <property type="molecule type" value="Genomic_DNA"/>
</dbReference>
<dbReference type="EMBL" id="LR797145">
    <property type="protein sequence ID" value="CAB4190676.1"/>
    <property type="molecule type" value="Genomic_DNA"/>
</dbReference>
<keyword evidence="1" id="KW-0862">Zinc</keyword>
<evidence type="ECO:0000313" key="7">
    <source>
        <dbReference type="EMBL" id="CAB4186091.1"/>
    </source>
</evidence>
<proteinExistence type="predicted"/>
<dbReference type="EMBL" id="LR796811">
    <property type="protein sequence ID" value="CAB4167841.1"/>
    <property type="molecule type" value="Genomic_DNA"/>
</dbReference>
<evidence type="ECO:0000313" key="6">
    <source>
        <dbReference type="EMBL" id="CAB4180583.1"/>
    </source>
</evidence>
<evidence type="ECO:0000313" key="5">
    <source>
        <dbReference type="EMBL" id="CAB4174078.1"/>
    </source>
</evidence>
<evidence type="ECO:0000313" key="4">
    <source>
        <dbReference type="EMBL" id="CAB4167841.1"/>
    </source>
</evidence>
<evidence type="ECO:0000313" key="9">
    <source>
        <dbReference type="EMBL" id="CAB4192575.1"/>
    </source>
</evidence>
<reference evidence="3" key="1">
    <citation type="submission" date="2020-04" db="EMBL/GenBank/DDBJ databases">
        <authorList>
            <person name="Chiriac C."/>
            <person name="Salcher M."/>
            <person name="Ghai R."/>
            <person name="Kavagutti S V."/>
        </authorList>
    </citation>
    <scope>NUCLEOTIDE SEQUENCE</scope>
</reference>
<name>A0A6J5MTC5_9CAUD</name>
<evidence type="ECO:0000313" key="12">
    <source>
        <dbReference type="EMBL" id="CAB5231076.1"/>
    </source>
</evidence>
<dbReference type="InterPro" id="IPR013087">
    <property type="entry name" value="Znf_C2H2_type"/>
</dbReference>
<dbReference type="EMBL" id="LR797192">
    <property type="protein sequence ID" value="CAB4192575.1"/>
    <property type="molecule type" value="Genomic_DNA"/>
</dbReference>
<dbReference type="EMBL" id="LR796910">
    <property type="protein sequence ID" value="CAB4174078.1"/>
    <property type="molecule type" value="Genomic_DNA"/>
</dbReference>
<evidence type="ECO:0000313" key="3">
    <source>
        <dbReference type="EMBL" id="CAB4148363.1"/>
    </source>
</evidence>
<keyword evidence="1" id="KW-0863">Zinc-finger</keyword>
<dbReference type="EMBL" id="LR797456">
    <property type="protein sequence ID" value="CAB4217586.1"/>
    <property type="molecule type" value="Genomic_DNA"/>
</dbReference>
<feature type="domain" description="C2H2-type" evidence="2">
    <location>
        <begin position="195"/>
        <end position="223"/>
    </location>
</feature>
<keyword evidence="1" id="KW-0479">Metal-binding</keyword>
<dbReference type="EMBL" id="LR796496">
    <property type="protein sequence ID" value="CAB4148363.1"/>
    <property type="molecule type" value="Genomic_DNA"/>
</dbReference>
<evidence type="ECO:0000313" key="10">
    <source>
        <dbReference type="EMBL" id="CAB4217586.1"/>
    </source>
</evidence>
<sequence>MPEKYVLTVSDLVSSWSGGGMRFLPGDYLVEDNGFIVSDAKNATFGVTITKFSEIKKPHIEEEQIAAEEELSLGKYEVVKLFEELILENKYSEAMKLFISYNNVKIIMTDDIQHLEEQIELSKQAEKDDLLRKNSQFLSEADEVVEDNTDYSGVIQVESTVNVSGMVELNATPESASKNILLPQQLKSSGKQPDFVCGLCDSKHSNISSLKRHMKAVHSAVEQ</sequence>
<dbReference type="EMBL" id="LR797496">
    <property type="protein sequence ID" value="CAB4220000.1"/>
    <property type="molecule type" value="Genomic_DNA"/>
</dbReference>
<organism evidence="3">
    <name type="scientific">uncultured Caudovirales phage</name>
    <dbReference type="NCBI Taxonomy" id="2100421"/>
    <lineage>
        <taxon>Viruses</taxon>
        <taxon>Duplodnaviria</taxon>
        <taxon>Heunggongvirae</taxon>
        <taxon>Uroviricota</taxon>
        <taxon>Caudoviricetes</taxon>
        <taxon>Peduoviridae</taxon>
        <taxon>Maltschvirus</taxon>
        <taxon>Maltschvirus maltsch</taxon>
    </lineage>
</organism>
<evidence type="ECO:0000259" key="2">
    <source>
        <dbReference type="PROSITE" id="PS50157"/>
    </source>
</evidence>
<dbReference type="PROSITE" id="PS50157">
    <property type="entry name" value="ZINC_FINGER_C2H2_2"/>
    <property type="match status" value="1"/>
</dbReference>